<feature type="transmembrane region" description="Helical" evidence="2">
    <location>
        <begin position="182"/>
        <end position="205"/>
    </location>
</feature>
<feature type="transmembrane region" description="Helical" evidence="2">
    <location>
        <begin position="105"/>
        <end position="123"/>
    </location>
</feature>
<keyword evidence="2" id="KW-0472">Membrane</keyword>
<reference evidence="4" key="1">
    <citation type="submission" date="2014-04" db="EMBL/GenBank/DDBJ databases">
        <title>Evolutionary Origins and Diversification of the Mycorrhizal Mutualists.</title>
        <authorList>
            <consortium name="DOE Joint Genome Institute"/>
            <consortium name="Mycorrhizal Genomics Consortium"/>
            <person name="Kohler A."/>
            <person name="Kuo A."/>
            <person name="Nagy L.G."/>
            <person name="Floudas D."/>
            <person name="Copeland A."/>
            <person name="Barry K.W."/>
            <person name="Cichocki N."/>
            <person name="Veneault-Fourrey C."/>
            <person name="LaButti K."/>
            <person name="Lindquist E.A."/>
            <person name="Lipzen A."/>
            <person name="Lundell T."/>
            <person name="Morin E."/>
            <person name="Murat C."/>
            <person name="Riley R."/>
            <person name="Ohm R."/>
            <person name="Sun H."/>
            <person name="Tunlid A."/>
            <person name="Henrissat B."/>
            <person name="Grigoriev I.V."/>
            <person name="Hibbett D.S."/>
            <person name="Martin F."/>
        </authorList>
    </citation>
    <scope>NUCLEOTIDE SEQUENCE [LARGE SCALE GENOMIC DNA]</scope>
    <source>
        <strain evidence="4">FD-334 SS-4</strain>
    </source>
</reference>
<keyword evidence="4" id="KW-1185">Reference proteome</keyword>
<dbReference type="AlphaFoldDB" id="A0A0D2Q328"/>
<feature type="transmembrane region" description="Helical" evidence="2">
    <location>
        <begin position="72"/>
        <end position="93"/>
    </location>
</feature>
<dbReference type="Proteomes" id="UP000054270">
    <property type="component" value="Unassembled WGS sequence"/>
</dbReference>
<feature type="transmembrane region" description="Helical" evidence="2">
    <location>
        <begin position="262"/>
        <end position="280"/>
    </location>
</feature>
<protein>
    <recommendedName>
        <fullName evidence="5">G-protein coupled receptors family 1 profile domain-containing protein</fullName>
    </recommendedName>
</protein>
<keyword evidence="2" id="KW-1133">Transmembrane helix</keyword>
<name>A0A0D2Q328_HYPSF</name>
<feature type="transmembrane region" description="Helical" evidence="2">
    <location>
        <begin position="237"/>
        <end position="256"/>
    </location>
</feature>
<feature type="region of interest" description="Disordered" evidence="1">
    <location>
        <begin position="310"/>
        <end position="340"/>
    </location>
</feature>
<evidence type="ECO:0000256" key="1">
    <source>
        <dbReference type="SAM" id="MobiDB-lite"/>
    </source>
</evidence>
<keyword evidence="2" id="KW-0812">Transmembrane</keyword>
<evidence type="ECO:0008006" key="5">
    <source>
        <dbReference type="Google" id="ProtNLM"/>
    </source>
</evidence>
<accession>A0A0D2Q328</accession>
<dbReference type="OrthoDB" id="3038990at2759"/>
<proteinExistence type="predicted"/>
<feature type="transmembrane region" description="Helical" evidence="2">
    <location>
        <begin position="29"/>
        <end position="52"/>
    </location>
</feature>
<dbReference type="STRING" id="945553.A0A0D2Q328"/>
<gene>
    <name evidence="3" type="ORF">HYPSUDRAFT_64187</name>
</gene>
<dbReference type="EMBL" id="KN817529">
    <property type="protein sequence ID" value="KJA25960.1"/>
    <property type="molecule type" value="Genomic_DNA"/>
</dbReference>
<evidence type="ECO:0000256" key="2">
    <source>
        <dbReference type="SAM" id="Phobius"/>
    </source>
</evidence>
<sequence length="340" mass="37922">MFLTTDANNATFPTVVFESTPLIFFPPELAYQISVATYIHMGCLAVILWDFINNLKGDFDLLFLQKFKFPTAIYFITRITLLAYMLCRAVLLTLPVANCAKMYDAINALLVVFVSATTAMFYLRVCAVYNKSKIIIVVYGILWFSVVGMLLTIPFTFTAVHIATTQYCVESIRGHLLGPTTIILMVNDTMVYVAIAYAVLSMFVAKDAPCGTKLTTLLTFGKPLPIFSRALLKDNQLYFMVVIVSNLFIVVCVYVSVAPISVMFIVCHLVLVSVLSCRVYRNMHMANLSDVVVAPFPVVSPTRVSVRTSYSDDSLDDSKEVKKKSSLVDARKKAQAHRVQ</sequence>
<evidence type="ECO:0000313" key="3">
    <source>
        <dbReference type="EMBL" id="KJA25960.1"/>
    </source>
</evidence>
<organism evidence="3 4">
    <name type="scientific">Hypholoma sublateritium (strain FD-334 SS-4)</name>
    <dbReference type="NCBI Taxonomy" id="945553"/>
    <lineage>
        <taxon>Eukaryota</taxon>
        <taxon>Fungi</taxon>
        <taxon>Dikarya</taxon>
        <taxon>Basidiomycota</taxon>
        <taxon>Agaricomycotina</taxon>
        <taxon>Agaricomycetes</taxon>
        <taxon>Agaricomycetidae</taxon>
        <taxon>Agaricales</taxon>
        <taxon>Agaricineae</taxon>
        <taxon>Strophariaceae</taxon>
        <taxon>Hypholoma</taxon>
    </lineage>
</organism>
<feature type="transmembrane region" description="Helical" evidence="2">
    <location>
        <begin position="135"/>
        <end position="162"/>
    </location>
</feature>
<evidence type="ECO:0000313" key="4">
    <source>
        <dbReference type="Proteomes" id="UP000054270"/>
    </source>
</evidence>